<comment type="caution">
    <text evidence="1">The sequence shown here is derived from an EMBL/GenBank/DDBJ whole genome shotgun (WGS) entry which is preliminary data.</text>
</comment>
<gene>
    <name evidence="1" type="ORF">LVIROSA_LOCUS35462</name>
</gene>
<accession>A0AAU9PIJ1</accession>
<dbReference type="Gene3D" id="6.10.250.1710">
    <property type="match status" value="1"/>
</dbReference>
<dbReference type="EMBL" id="CAKMRJ010005634">
    <property type="protein sequence ID" value="CAH1450016.1"/>
    <property type="molecule type" value="Genomic_DNA"/>
</dbReference>
<protein>
    <submittedName>
        <fullName evidence="1">Uncharacterized protein</fullName>
    </submittedName>
</protein>
<organism evidence="1 2">
    <name type="scientific">Lactuca virosa</name>
    <dbReference type="NCBI Taxonomy" id="75947"/>
    <lineage>
        <taxon>Eukaryota</taxon>
        <taxon>Viridiplantae</taxon>
        <taxon>Streptophyta</taxon>
        <taxon>Embryophyta</taxon>
        <taxon>Tracheophyta</taxon>
        <taxon>Spermatophyta</taxon>
        <taxon>Magnoliopsida</taxon>
        <taxon>eudicotyledons</taxon>
        <taxon>Gunneridae</taxon>
        <taxon>Pentapetalae</taxon>
        <taxon>asterids</taxon>
        <taxon>campanulids</taxon>
        <taxon>Asterales</taxon>
        <taxon>Asteraceae</taxon>
        <taxon>Cichorioideae</taxon>
        <taxon>Cichorieae</taxon>
        <taxon>Lactucinae</taxon>
        <taxon>Lactuca</taxon>
    </lineage>
</organism>
<dbReference type="AlphaFoldDB" id="A0AAU9PIJ1"/>
<sequence length="146" mass="16694">MMEFMDVSNEIQESLGKSYNIPNDIDEEDLMGELNLPSAPIEHAIPSYIVKLPSPFNLQFIASFSIQPFIRCLTSAQRCRRSTQHSSLPPQPHFAITILMNRGSQMCRGNHIDEDKSTTTLIMLGYEGVKRRDSQYVMLVWIIFNV</sequence>
<evidence type="ECO:0000313" key="2">
    <source>
        <dbReference type="Proteomes" id="UP001157418"/>
    </source>
</evidence>
<reference evidence="1 2" key="1">
    <citation type="submission" date="2022-01" db="EMBL/GenBank/DDBJ databases">
        <authorList>
            <person name="Xiong W."/>
            <person name="Schranz E."/>
        </authorList>
    </citation>
    <scope>NUCLEOTIDE SEQUENCE [LARGE SCALE GENOMIC DNA]</scope>
</reference>
<keyword evidence="2" id="KW-1185">Reference proteome</keyword>
<evidence type="ECO:0000313" key="1">
    <source>
        <dbReference type="EMBL" id="CAH1450016.1"/>
    </source>
</evidence>
<proteinExistence type="predicted"/>
<name>A0AAU9PIJ1_9ASTR</name>
<dbReference type="Proteomes" id="UP001157418">
    <property type="component" value="Unassembled WGS sequence"/>
</dbReference>